<dbReference type="PRINTS" id="PR00019">
    <property type="entry name" value="LEURICHRPT"/>
</dbReference>
<feature type="region of interest" description="Disordered" evidence="10">
    <location>
        <begin position="671"/>
        <end position="748"/>
    </location>
</feature>
<evidence type="ECO:0000256" key="10">
    <source>
        <dbReference type="SAM" id="MobiDB-lite"/>
    </source>
</evidence>
<evidence type="ECO:0000256" key="9">
    <source>
        <dbReference type="ARBA" id="ARBA00023180"/>
    </source>
</evidence>
<evidence type="ECO:0000256" key="7">
    <source>
        <dbReference type="ARBA" id="ARBA00023136"/>
    </source>
</evidence>
<name>A0ABQ6MHZ0_9STRA</name>
<evidence type="ECO:0000313" key="11">
    <source>
        <dbReference type="EMBL" id="GMI26334.1"/>
    </source>
</evidence>
<feature type="compositionally biased region" description="Acidic residues" evidence="10">
    <location>
        <begin position="682"/>
        <end position="700"/>
    </location>
</feature>
<keyword evidence="7" id="KW-0472">Membrane</keyword>
<comment type="subcellular location">
    <subcellularLocation>
        <location evidence="1">Membrane</location>
        <topology evidence="1">Single-pass membrane protein</topology>
    </subcellularLocation>
</comment>
<keyword evidence="6" id="KW-1133">Transmembrane helix</keyword>
<proteinExistence type="predicted"/>
<feature type="compositionally biased region" description="Acidic residues" evidence="10">
    <location>
        <begin position="731"/>
        <end position="748"/>
    </location>
</feature>
<accession>A0ABQ6MHZ0</accession>
<keyword evidence="3" id="KW-0812">Transmembrane</keyword>
<dbReference type="EMBL" id="BRYB01000252">
    <property type="protein sequence ID" value="GMI26334.1"/>
    <property type="molecule type" value="Genomic_DNA"/>
</dbReference>
<keyword evidence="8" id="KW-0675">Receptor</keyword>
<dbReference type="Proteomes" id="UP001165060">
    <property type="component" value="Unassembled WGS sequence"/>
</dbReference>
<dbReference type="SUPFAM" id="SSF52058">
    <property type="entry name" value="L domain-like"/>
    <property type="match status" value="1"/>
</dbReference>
<evidence type="ECO:0000256" key="3">
    <source>
        <dbReference type="ARBA" id="ARBA00022692"/>
    </source>
</evidence>
<dbReference type="InterPro" id="IPR032675">
    <property type="entry name" value="LRR_dom_sf"/>
</dbReference>
<dbReference type="PANTHER" id="PTHR27000">
    <property type="entry name" value="LEUCINE-RICH REPEAT RECEPTOR-LIKE PROTEIN KINASE FAMILY PROTEIN-RELATED"/>
    <property type="match status" value="1"/>
</dbReference>
<dbReference type="PANTHER" id="PTHR27000:SF775">
    <property type="entry name" value="PLANT INTRACELLULAR RAS-GROUP-RELATED LRR PROTEIN 3"/>
    <property type="match status" value="1"/>
</dbReference>
<feature type="region of interest" description="Disordered" evidence="10">
    <location>
        <begin position="69"/>
        <end position="152"/>
    </location>
</feature>
<evidence type="ECO:0000313" key="12">
    <source>
        <dbReference type="Proteomes" id="UP001165060"/>
    </source>
</evidence>
<dbReference type="Pfam" id="PF13855">
    <property type="entry name" value="LRR_8"/>
    <property type="match status" value="2"/>
</dbReference>
<evidence type="ECO:0000256" key="8">
    <source>
        <dbReference type="ARBA" id="ARBA00023170"/>
    </source>
</evidence>
<dbReference type="Gene3D" id="3.80.10.10">
    <property type="entry name" value="Ribonuclease Inhibitor"/>
    <property type="match status" value="2"/>
</dbReference>
<keyword evidence="12" id="KW-1185">Reference proteome</keyword>
<feature type="compositionally biased region" description="Basic residues" evidence="10">
    <location>
        <begin position="705"/>
        <end position="714"/>
    </location>
</feature>
<reference evidence="11 12" key="1">
    <citation type="journal article" date="2023" name="Commun. Biol.">
        <title>Genome analysis of Parmales, the sister group of diatoms, reveals the evolutionary specialization of diatoms from phago-mixotrophs to photoautotrophs.</title>
        <authorList>
            <person name="Ban H."/>
            <person name="Sato S."/>
            <person name="Yoshikawa S."/>
            <person name="Yamada K."/>
            <person name="Nakamura Y."/>
            <person name="Ichinomiya M."/>
            <person name="Sato N."/>
            <person name="Blanc-Mathieu R."/>
            <person name="Endo H."/>
            <person name="Kuwata A."/>
            <person name="Ogata H."/>
        </authorList>
    </citation>
    <scope>NUCLEOTIDE SEQUENCE [LARGE SCALE GENOMIC DNA]</scope>
</reference>
<evidence type="ECO:0000256" key="2">
    <source>
        <dbReference type="ARBA" id="ARBA00022614"/>
    </source>
</evidence>
<evidence type="ECO:0000256" key="5">
    <source>
        <dbReference type="ARBA" id="ARBA00022737"/>
    </source>
</evidence>
<protein>
    <submittedName>
        <fullName evidence="11">Uncharacterized protein</fullName>
    </submittedName>
</protein>
<keyword evidence="4" id="KW-0732">Signal</keyword>
<feature type="compositionally biased region" description="Basic and acidic residues" evidence="10">
    <location>
        <begin position="95"/>
        <end position="133"/>
    </location>
</feature>
<keyword evidence="9" id="KW-0325">Glycoprotein</keyword>
<gene>
    <name evidence="11" type="ORF">TeGR_g5379</name>
</gene>
<keyword evidence="2" id="KW-0433">Leucine-rich repeat</keyword>
<evidence type="ECO:0000256" key="1">
    <source>
        <dbReference type="ARBA" id="ARBA00004167"/>
    </source>
</evidence>
<keyword evidence="5" id="KW-0677">Repeat</keyword>
<sequence>MDPVSLRSHQLELILLRLLDNELLSPSGLLQLSRLSRHFRERLHQHVRHLAIRKRFELLPDQFVDSFPRVGGEDAGRGAEAAGRGEPGKGRGSSRGRDRDKRGKDARDKEARSKDARSKDARSKDARSKDARSKPSKKRPPPAPLPPATYLPNVRSASLLPVRTPAQAYRPPDVSLLLARFPGLSSLSGSVRVMPNDAWSVPPPRSSLVAAVSLGDYKPDERSNGSLRVRHPWTAELLRERVLGPCPRLRELSLADLHEPLGEGLARLLLDACGPTLEKVSLGRASAAALPELAGRGLRAVSVRDSPLPLSPGAFPGKAPGFAEVEALAITEATDLTPDAAPLLPPELLPSFPKLASLSLSRNHLPGPLADRFSLPSLTSLDLSENKLTGPVSSSFSACPSLTALDLSGNLLSGPLEPSLLPPSLARLSLAGNSLRGRVPPEIAQLPLLEVLDLSLNELEGRLPGELGRLRRLERLDLQHNADLRGAIPAALCSCTKLRVVRLNGNSFTSPLPADLHKLPLLRTLDVRGTDVALPKNGQITGGSRSIAIVADGARYEHAARNRKERRMQEPLPMCVIGDIEERHESQLLSPFLSKKSKFEARLRVQAATTTTATTTAADDDAFFARPFLGGDDEEDEEDGWGDAEEDCLKCQNSGRHTAHTCWRARDLNTSAPSAARRSKVEEDEDWDWEGGGEGGDDDEDGKKPAHSSSRRRSKVEEDEDWDYWGRGGWGDDDDDEEEDGSEEWGEE</sequence>
<dbReference type="InterPro" id="IPR001611">
    <property type="entry name" value="Leu-rich_rpt"/>
</dbReference>
<organism evidence="11 12">
    <name type="scientific">Tetraparma gracilis</name>
    <dbReference type="NCBI Taxonomy" id="2962635"/>
    <lineage>
        <taxon>Eukaryota</taxon>
        <taxon>Sar</taxon>
        <taxon>Stramenopiles</taxon>
        <taxon>Ochrophyta</taxon>
        <taxon>Bolidophyceae</taxon>
        <taxon>Parmales</taxon>
        <taxon>Triparmaceae</taxon>
        <taxon>Tetraparma</taxon>
    </lineage>
</organism>
<evidence type="ECO:0000256" key="6">
    <source>
        <dbReference type="ARBA" id="ARBA00022989"/>
    </source>
</evidence>
<comment type="caution">
    <text evidence="11">The sequence shown here is derived from an EMBL/GenBank/DDBJ whole genome shotgun (WGS) entry which is preliminary data.</text>
</comment>
<evidence type="ECO:0000256" key="4">
    <source>
        <dbReference type="ARBA" id="ARBA00022729"/>
    </source>
</evidence>